<protein>
    <submittedName>
        <fullName evidence="1">Uncharacterized protein</fullName>
    </submittedName>
</protein>
<evidence type="ECO:0000313" key="2">
    <source>
        <dbReference type="Proteomes" id="UP000834106"/>
    </source>
</evidence>
<dbReference type="AlphaFoldDB" id="A0AAD1Z691"/>
<gene>
    <name evidence="1" type="ORF">FPE_LOCUS9706</name>
</gene>
<accession>A0AAD1Z691</accession>
<reference evidence="1" key="1">
    <citation type="submission" date="2023-05" db="EMBL/GenBank/DDBJ databases">
        <authorList>
            <person name="Huff M."/>
        </authorList>
    </citation>
    <scope>NUCLEOTIDE SEQUENCE</scope>
</reference>
<dbReference type="Proteomes" id="UP000834106">
    <property type="component" value="Chromosome 5"/>
</dbReference>
<proteinExistence type="predicted"/>
<organism evidence="1 2">
    <name type="scientific">Fraxinus pennsylvanica</name>
    <dbReference type="NCBI Taxonomy" id="56036"/>
    <lineage>
        <taxon>Eukaryota</taxon>
        <taxon>Viridiplantae</taxon>
        <taxon>Streptophyta</taxon>
        <taxon>Embryophyta</taxon>
        <taxon>Tracheophyta</taxon>
        <taxon>Spermatophyta</taxon>
        <taxon>Magnoliopsida</taxon>
        <taxon>eudicotyledons</taxon>
        <taxon>Gunneridae</taxon>
        <taxon>Pentapetalae</taxon>
        <taxon>asterids</taxon>
        <taxon>lamiids</taxon>
        <taxon>Lamiales</taxon>
        <taxon>Oleaceae</taxon>
        <taxon>Oleeae</taxon>
        <taxon>Fraxinus</taxon>
    </lineage>
</organism>
<keyword evidence="2" id="KW-1185">Reference proteome</keyword>
<name>A0AAD1Z691_9LAMI</name>
<dbReference type="EMBL" id="OU503040">
    <property type="protein sequence ID" value="CAI9762276.1"/>
    <property type="molecule type" value="Genomic_DNA"/>
</dbReference>
<evidence type="ECO:0000313" key="1">
    <source>
        <dbReference type="EMBL" id="CAI9762276.1"/>
    </source>
</evidence>
<sequence length="124" mass="13793">MPTAFGETGTLMSILKAEFIKEEVNEEPMRSPFIDEDWFKNMKEDPTYYGYDGVVPLGHMFDVDWLLNALESAPRHALGPHIGEASQANLTDLLYQLQNPGIKLPGSSPHIGCTPSGLDYGFDF</sequence>